<evidence type="ECO:0000313" key="1">
    <source>
        <dbReference type="EMBL" id="RAH79948.1"/>
    </source>
</evidence>
<dbReference type="AlphaFoldDB" id="A0A8T8WVT1"/>
<feature type="non-terminal residue" evidence="1">
    <location>
        <position position="1"/>
    </location>
</feature>
<dbReference type="GeneID" id="37171862"/>
<organism evidence="1 2">
    <name type="scientific">Aspergillus japonicus CBS 114.51</name>
    <dbReference type="NCBI Taxonomy" id="1448312"/>
    <lineage>
        <taxon>Eukaryota</taxon>
        <taxon>Fungi</taxon>
        <taxon>Dikarya</taxon>
        <taxon>Ascomycota</taxon>
        <taxon>Pezizomycotina</taxon>
        <taxon>Eurotiomycetes</taxon>
        <taxon>Eurotiomycetidae</taxon>
        <taxon>Eurotiales</taxon>
        <taxon>Aspergillaceae</taxon>
        <taxon>Aspergillus</taxon>
        <taxon>Aspergillus subgen. Circumdati</taxon>
    </lineage>
</organism>
<sequence length="50" mass="5953">RLVFKKLYKAGLQAAIYKYKFYIIKTKFLDFIISTDRIKVDPEKVAVIKK</sequence>
<evidence type="ECO:0000313" key="2">
    <source>
        <dbReference type="Proteomes" id="UP000249497"/>
    </source>
</evidence>
<gene>
    <name evidence="1" type="ORF">BO86DRAFT_317462</name>
</gene>
<accession>A0A8T8WVT1</accession>
<dbReference type="InterPro" id="IPR043502">
    <property type="entry name" value="DNA/RNA_pol_sf"/>
</dbReference>
<dbReference type="RefSeq" id="XP_025525842.1">
    <property type="nucleotide sequence ID" value="XM_025668170.1"/>
</dbReference>
<dbReference type="EMBL" id="KZ824809">
    <property type="protein sequence ID" value="RAH79948.1"/>
    <property type="molecule type" value="Genomic_DNA"/>
</dbReference>
<proteinExistence type="predicted"/>
<keyword evidence="2" id="KW-1185">Reference proteome</keyword>
<reference evidence="1 2" key="1">
    <citation type="submission" date="2018-02" db="EMBL/GenBank/DDBJ databases">
        <title>The genomes of Aspergillus section Nigri reveals drivers in fungal speciation.</title>
        <authorList>
            <consortium name="DOE Joint Genome Institute"/>
            <person name="Vesth T.C."/>
            <person name="Nybo J."/>
            <person name="Theobald S."/>
            <person name="Brandl J."/>
            <person name="Frisvad J.C."/>
            <person name="Nielsen K.F."/>
            <person name="Lyhne E.K."/>
            <person name="Kogle M.E."/>
            <person name="Kuo A."/>
            <person name="Riley R."/>
            <person name="Clum A."/>
            <person name="Nolan M."/>
            <person name="Lipzen A."/>
            <person name="Salamov A."/>
            <person name="Henrissat B."/>
            <person name="Wiebenga A."/>
            <person name="De vries R.P."/>
            <person name="Grigoriev I.V."/>
            <person name="Mortensen U.H."/>
            <person name="Andersen M.R."/>
            <person name="Baker S.E."/>
        </authorList>
    </citation>
    <scope>NUCLEOTIDE SEQUENCE [LARGE SCALE GENOMIC DNA]</scope>
    <source>
        <strain evidence="1 2">CBS 114.51</strain>
    </source>
</reference>
<protein>
    <submittedName>
        <fullName evidence="1">Uncharacterized protein</fullName>
    </submittedName>
</protein>
<dbReference type="Proteomes" id="UP000249497">
    <property type="component" value="Unassembled WGS sequence"/>
</dbReference>
<name>A0A8T8WVT1_ASPJA</name>
<dbReference type="SUPFAM" id="SSF56672">
    <property type="entry name" value="DNA/RNA polymerases"/>
    <property type="match status" value="1"/>
</dbReference>